<organism evidence="2 3">
    <name type="scientific">Phytophthora nicotianae P1976</name>
    <dbReference type="NCBI Taxonomy" id="1317066"/>
    <lineage>
        <taxon>Eukaryota</taxon>
        <taxon>Sar</taxon>
        <taxon>Stramenopiles</taxon>
        <taxon>Oomycota</taxon>
        <taxon>Peronosporomycetes</taxon>
        <taxon>Peronosporales</taxon>
        <taxon>Peronosporaceae</taxon>
        <taxon>Phytophthora</taxon>
    </lineage>
</organism>
<sequence>MHRHVDWFNTPQADQNRFADLAGQVAQLQGQLEMLLRLQQLGSRPVALPLAVPQPAVASPPAVSQRPVVAQPPADVQPLSGSAPAPLRSPEQDQEYDLSKPT</sequence>
<gene>
    <name evidence="2" type="ORF">F444_16223</name>
</gene>
<name>A0A080ZJ82_PHYNI</name>
<reference evidence="2 3" key="1">
    <citation type="submission" date="2013-11" db="EMBL/GenBank/DDBJ databases">
        <title>The Genome Sequence of Phytophthora parasitica P1976.</title>
        <authorList>
            <consortium name="The Broad Institute Genomics Platform"/>
            <person name="Russ C."/>
            <person name="Tyler B."/>
            <person name="Panabieres F."/>
            <person name="Shan W."/>
            <person name="Tripathy S."/>
            <person name="Grunwald N."/>
            <person name="Machado M."/>
            <person name="Johnson C.S."/>
            <person name="Walker B."/>
            <person name="Young S."/>
            <person name="Zeng Q."/>
            <person name="Gargeya S."/>
            <person name="Fitzgerald M."/>
            <person name="Haas B."/>
            <person name="Abouelleil A."/>
            <person name="Allen A.W."/>
            <person name="Alvarado L."/>
            <person name="Arachchi H.M."/>
            <person name="Berlin A.M."/>
            <person name="Chapman S.B."/>
            <person name="Gainer-Dewar J."/>
            <person name="Goldberg J."/>
            <person name="Griggs A."/>
            <person name="Gujja S."/>
            <person name="Hansen M."/>
            <person name="Howarth C."/>
            <person name="Imamovic A."/>
            <person name="Ireland A."/>
            <person name="Larimer J."/>
            <person name="McCowan C."/>
            <person name="Murphy C."/>
            <person name="Pearson M."/>
            <person name="Poon T.W."/>
            <person name="Priest M."/>
            <person name="Roberts A."/>
            <person name="Saif S."/>
            <person name="Shea T."/>
            <person name="Sisk P."/>
            <person name="Sykes S."/>
            <person name="Wortman J."/>
            <person name="Nusbaum C."/>
            <person name="Birren B."/>
        </authorList>
    </citation>
    <scope>NUCLEOTIDE SEQUENCE [LARGE SCALE GENOMIC DNA]</scope>
    <source>
        <strain evidence="2 3">P1976</strain>
    </source>
</reference>
<accession>A0A080ZJ82</accession>
<dbReference type="AlphaFoldDB" id="A0A080ZJ82"/>
<evidence type="ECO:0000313" key="3">
    <source>
        <dbReference type="Proteomes" id="UP000028582"/>
    </source>
</evidence>
<evidence type="ECO:0000313" key="2">
    <source>
        <dbReference type="EMBL" id="ETO66693.1"/>
    </source>
</evidence>
<feature type="compositionally biased region" description="Low complexity" evidence="1">
    <location>
        <begin position="56"/>
        <end position="78"/>
    </location>
</feature>
<feature type="region of interest" description="Disordered" evidence="1">
    <location>
        <begin position="56"/>
        <end position="102"/>
    </location>
</feature>
<dbReference type="Proteomes" id="UP000028582">
    <property type="component" value="Unassembled WGS sequence"/>
</dbReference>
<protein>
    <submittedName>
        <fullName evidence="2">Uncharacterized protein</fullName>
    </submittedName>
</protein>
<dbReference type="EMBL" id="ANJA01003003">
    <property type="protein sequence ID" value="ETO66693.1"/>
    <property type="molecule type" value="Genomic_DNA"/>
</dbReference>
<evidence type="ECO:0000256" key="1">
    <source>
        <dbReference type="SAM" id="MobiDB-lite"/>
    </source>
</evidence>
<proteinExistence type="predicted"/>
<comment type="caution">
    <text evidence="2">The sequence shown here is derived from an EMBL/GenBank/DDBJ whole genome shotgun (WGS) entry which is preliminary data.</text>
</comment>